<reference evidence="2 3" key="1">
    <citation type="journal article" date="2016" name="Nat. Commun.">
        <title>Thousands of microbial genomes shed light on interconnected biogeochemical processes in an aquifer system.</title>
        <authorList>
            <person name="Anantharaman K."/>
            <person name="Brown C.T."/>
            <person name="Hug L.A."/>
            <person name="Sharon I."/>
            <person name="Castelle C.J."/>
            <person name="Probst A.J."/>
            <person name="Thomas B.C."/>
            <person name="Singh A."/>
            <person name="Wilkins M.J."/>
            <person name="Karaoz U."/>
            <person name="Brodie E.L."/>
            <person name="Williams K.H."/>
            <person name="Hubbard S.S."/>
            <person name="Banfield J.F."/>
        </authorList>
    </citation>
    <scope>NUCLEOTIDE SEQUENCE [LARGE SCALE GENOMIC DNA]</scope>
</reference>
<accession>A0A1F6DEJ6</accession>
<proteinExistence type="predicted"/>
<name>A0A1F6DEJ6_9BACT</name>
<sequence>MIPALTEDFVVIGETLGLLLQEVAAAEKRCETRLDELRKEHQQCLERISHDLLPDLRRASFRRLAASYPITKGFSMQYGLMRSAGRRSVFDPIFKRREYRRWKEHALDMLRNELMVIMQAMRPRPRSLAKISDIGLDIEENHVLCKRLKIRQEDLDAQRTRLAQLRGFGDEILAEEAAMIADAAQRARICRSQPIVPELLPQDNDNFTILQTDSA</sequence>
<dbReference type="EMBL" id="MFLA01000016">
    <property type="protein sequence ID" value="OGG59740.1"/>
    <property type="molecule type" value="Genomic_DNA"/>
</dbReference>
<evidence type="ECO:0000313" key="3">
    <source>
        <dbReference type="Proteomes" id="UP000176377"/>
    </source>
</evidence>
<comment type="caution">
    <text evidence="2">The sequence shown here is derived from an EMBL/GenBank/DDBJ whole genome shotgun (WGS) entry which is preliminary data.</text>
</comment>
<dbReference type="Proteomes" id="UP000176377">
    <property type="component" value="Unassembled WGS sequence"/>
</dbReference>
<evidence type="ECO:0000256" key="1">
    <source>
        <dbReference type="SAM" id="Coils"/>
    </source>
</evidence>
<gene>
    <name evidence="2" type="ORF">A2765_04085</name>
</gene>
<organism evidence="2 3">
    <name type="scientific">Candidatus Kaiserbacteria bacterium RIFCSPHIGHO2_01_FULL_56_24</name>
    <dbReference type="NCBI Taxonomy" id="1798487"/>
    <lineage>
        <taxon>Bacteria</taxon>
        <taxon>Candidatus Kaiseribacteriota</taxon>
    </lineage>
</organism>
<dbReference type="AlphaFoldDB" id="A0A1F6DEJ6"/>
<feature type="coiled-coil region" evidence="1">
    <location>
        <begin position="20"/>
        <end position="47"/>
    </location>
</feature>
<keyword evidence="1" id="KW-0175">Coiled coil</keyword>
<protein>
    <submittedName>
        <fullName evidence="2">Uncharacterized protein</fullName>
    </submittedName>
</protein>
<evidence type="ECO:0000313" key="2">
    <source>
        <dbReference type="EMBL" id="OGG59740.1"/>
    </source>
</evidence>